<feature type="domain" description="Vacuolar protein sorting-associated protein 54 N-terminal" evidence="4">
    <location>
        <begin position="15"/>
        <end position="140"/>
    </location>
</feature>
<evidence type="ECO:0000256" key="2">
    <source>
        <dbReference type="ARBA" id="ARBA00022927"/>
    </source>
</evidence>
<dbReference type="EMBL" id="JARKHS020022701">
    <property type="protein sequence ID" value="KAK8769356.1"/>
    <property type="molecule type" value="Genomic_DNA"/>
</dbReference>
<dbReference type="PANTHER" id="PTHR13258">
    <property type="entry name" value="SYNDETIN"/>
    <property type="match status" value="1"/>
</dbReference>
<keyword evidence="2" id="KW-0653">Protein transport</keyword>
<evidence type="ECO:0000313" key="5">
    <source>
        <dbReference type="EMBL" id="KAK8769356.1"/>
    </source>
</evidence>
<keyword evidence="1" id="KW-0813">Transport</keyword>
<evidence type="ECO:0000256" key="1">
    <source>
        <dbReference type="ARBA" id="ARBA00022448"/>
    </source>
</evidence>
<gene>
    <name evidence="5" type="ORF">V5799_014180</name>
</gene>
<protein>
    <recommendedName>
        <fullName evidence="4">Vacuolar protein sorting-associated protein 54 N-terminal domain-containing protein</fullName>
    </recommendedName>
</protein>
<reference evidence="5 6" key="1">
    <citation type="journal article" date="2023" name="Arcadia Sci">
        <title>De novo assembly of a long-read Amblyomma americanum tick genome.</title>
        <authorList>
            <person name="Chou S."/>
            <person name="Poskanzer K.E."/>
            <person name="Rollins M."/>
            <person name="Thuy-Boun P.S."/>
        </authorList>
    </citation>
    <scope>NUCLEOTIDE SEQUENCE [LARGE SCALE GENOMIC DNA]</scope>
    <source>
        <strain evidence="5">F_SG_1</strain>
        <tissue evidence="5">Salivary glands</tissue>
    </source>
</reference>
<evidence type="ECO:0000259" key="4">
    <source>
        <dbReference type="Pfam" id="PF10475"/>
    </source>
</evidence>
<dbReference type="GO" id="GO:0005829">
    <property type="term" value="C:cytosol"/>
    <property type="evidence" value="ECO:0007669"/>
    <property type="project" value="GOC"/>
</dbReference>
<dbReference type="InterPro" id="IPR019515">
    <property type="entry name" value="VPS54_N"/>
</dbReference>
<organism evidence="5 6">
    <name type="scientific">Amblyomma americanum</name>
    <name type="common">Lone star tick</name>
    <dbReference type="NCBI Taxonomy" id="6943"/>
    <lineage>
        <taxon>Eukaryota</taxon>
        <taxon>Metazoa</taxon>
        <taxon>Ecdysozoa</taxon>
        <taxon>Arthropoda</taxon>
        <taxon>Chelicerata</taxon>
        <taxon>Arachnida</taxon>
        <taxon>Acari</taxon>
        <taxon>Parasitiformes</taxon>
        <taxon>Ixodida</taxon>
        <taxon>Ixodoidea</taxon>
        <taxon>Ixodidae</taxon>
        <taxon>Amblyomminae</taxon>
        <taxon>Amblyomma</taxon>
    </lineage>
</organism>
<dbReference type="GO" id="GO:0042147">
    <property type="term" value="P:retrograde transport, endosome to Golgi"/>
    <property type="evidence" value="ECO:0007669"/>
    <property type="project" value="InterPro"/>
</dbReference>
<proteinExistence type="predicted"/>
<keyword evidence="6" id="KW-1185">Reference proteome</keyword>
<dbReference type="GO" id="GO:0032456">
    <property type="term" value="P:endocytic recycling"/>
    <property type="evidence" value="ECO:0007669"/>
    <property type="project" value="InterPro"/>
</dbReference>
<dbReference type="GO" id="GO:0000149">
    <property type="term" value="F:SNARE binding"/>
    <property type="evidence" value="ECO:0007669"/>
    <property type="project" value="TreeGrafter"/>
</dbReference>
<dbReference type="InterPro" id="IPR040047">
    <property type="entry name" value="VPS50"/>
</dbReference>
<dbReference type="GO" id="GO:1990745">
    <property type="term" value="C:EARP complex"/>
    <property type="evidence" value="ECO:0007669"/>
    <property type="project" value="InterPro"/>
</dbReference>
<evidence type="ECO:0000256" key="3">
    <source>
        <dbReference type="ARBA" id="ARBA00023054"/>
    </source>
</evidence>
<evidence type="ECO:0000313" key="6">
    <source>
        <dbReference type="Proteomes" id="UP001321473"/>
    </source>
</evidence>
<dbReference type="AlphaFoldDB" id="A0AAQ4E3S9"/>
<dbReference type="PANTHER" id="PTHR13258:SF0">
    <property type="entry name" value="SYNDETIN"/>
    <property type="match status" value="1"/>
</dbReference>
<sequence>MSDRAICDQAWVNGCRELSAKLQETLEMTEEQLDVALSRLCVRFDHDHYGRLDAAYRLLGKTQMAAHQLLMHFSSAVHNSALAVVRSHAAPESGQPPDLHKAQYADLCKLVPAERFLGCLVDLCQALWQVMCSYRALLCWHHDREPGPTAAAGYKVGDFSMACSEDVAC</sequence>
<dbReference type="GO" id="GO:0015031">
    <property type="term" value="P:protein transport"/>
    <property type="evidence" value="ECO:0007669"/>
    <property type="project" value="UniProtKB-KW"/>
</dbReference>
<dbReference type="Pfam" id="PF10475">
    <property type="entry name" value="Vps54_N"/>
    <property type="match status" value="1"/>
</dbReference>
<name>A0AAQ4E3S9_AMBAM</name>
<keyword evidence="3" id="KW-0175">Coiled coil</keyword>
<dbReference type="Proteomes" id="UP001321473">
    <property type="component" value="Unassembled WGS sequence"/>
</dbReference>
<accession>A0AAQ4E3S9</accession>
<comment type="caution">
    <text evidence="5">The sequence shown here is derived from an EMBL/GenBank/DDBJ whole genome shotgun (WGS) entry which is preliminary data.</text>
</comment>